<dbReference type="Pfam" id="PF06985">
    <property type="entry name" value="HET"/>
    <property type="match status" value="1"/>
</dbReference>
<dbReference type="EMBL" id="JAQQWP010000003">
    <property type="protein sequence ID" value="KAK8123885.1"/>
    <property type="molecule type" value="Genomic_DNA"/>
</dbReference>
<organism evidence="2 3">
    <name type="scientific">Apiospora kogelbergensis</name>
    <dbReference type="NCBI Taxonomy" id="1337665"/>
    <lineage>
        <taxon>Eukaryota</taxon>
        <taxon>Fungi</taxon>
        <taxon>Dikarya</taxon>
        <taxon>Ascomycota</taxon>
        <taxon>Pezizomycotina</taxon>
        <taxon>Sordariomycetes</taxon>
        <taxon>Xylariomycetidae</taxon>
        <taxon>Amphisphaeriales</taxon>
        <taxon>Apiosporaceae</taxon>
        <taxon>Apiospora</taxon>
    </lineage>
</organism>
<evidence type="ECO:0000259" key="1">
    <source>
        <dbReference type="Pfam" id="PF06985"/>
    </source>
</evidence>
<dbReference type="InterPro" id="IPR010730">
    <property type="entry name" value="HET"/>
</dbReference>
<dbReference type="InterPro" id="IPR052895">
    <property type="entry name" value="HetReg/Transcr_Mod"/>
</dbReference>
<dbReference type="PANTHER" id="PTHR24148:SF73">
    <property type="entry name" value="HET DOMAIN PROTEIN (AFU_ORTHOLOGUE AFUA_8G01020)"/>
    <property type="match status" value="1"/>
</dbReference>
<dbReference type="PANTHER" id="PTHR24148">
    <property type="entry name" value="ANKYRIN REPEAT DOMAIN-CONTAINING PROTEIN 39 HOMOLOG-RELATED"/>
    <property type="match status" value="1"/>
</dbReference>
<evidence type="ECO:0000313" key="3">
    <source>
        <dbReference type="Proteomes" id="UP001392437"/>
    </source>
</evidence>
<comment type="caution">
    <text evidence="2">The sequence shown here is derived from an EMBL/GenBank/DDBJ whole genome shotgun (WGS) entry which is preliminary data.</text>
</comment>
<keyword evidence="3" id="KW-1185">Reference proteome</keyword>
<reference evidence="2 3" key="1">
    <citation type="submission" date="2023-01" db="EMBL/GenBank/DDBJ databases">
        <title>Analysis of 21 Apiospora genomes using comparative genomics revels a genus with tremendous synthesis potential of carbohydrate active enzymes and secondary metabolites.</title>
        <authorList>
            <person name="Sorensen T."/>
        </authorList>
    </citation>
    <scope>NUCLEOTIDE SEQUENCE [LARGE SCALE GENOMIC DNA]</scope>
    <source>
        <strain evidence="2 3">CBS 117206</strain>
    </source>
</reference>
<accession>A0AAW0R4I1</accession>
<sequence>MGYLEFGIAGSLIGRLRLDFTDYVAFSYARGSPKATRPVLIEDVELQVTVSLEYALRHLRRQSEALIIWIDAIAIDQQDLDERGQQVKLMPRIYREAFKVIVWLGDGIRHRITNSSDYGKPPSRVIFYGDDRDDKQVAAFIQKWSVPRPSVKHTVFDVYCFIRMFMMQDSEDCSLAQLHPSHLLRLAEALRMMLLSQWWTRMWVFQEVVVADVATVLHHYSKTLSDIDFWRGFWNKESSRPRRDNTNDLLGLLRATATRKASGDRDRVFALLGLLDLGSILVPDYQMSPAEVFMSVCWANIQETRTLDVLCGDLGRKNRSDLPSWTMDWSATVSESDEARLNLLAKYKSCGDHQANAILGPEALTLGYSTRRYRLFASRRQDAFCSSRRHRPTWRCNPSARGRLLFGWGYGWRTGGTAKTDMPAAPYRPFYNVLDLLQTRLGKLLQRVVEQESRTFRGAKYRSIVV</sequence>
<protein>
    <submittedName>
        <fullName evidence="2">Heterokaryon incompatibility protein-domain-containing protein</fullName>
    </submittedName>
</protein>
<feature type="domain" description="Heterokaryon incompatibility" evidence="1">
    <location>
        <begin position="23"/>
        <end position="207"/>
    </location>
</feature>
<gene>
    <name evidence="2" type="ORF">PG999_003803</name>
</gene>
<name>A0AAW0R4I1_9PEZI</name>
<dbReference type="Proteomes" id="UP001392437">
    <property type="component" value="Unassembled WGS sequence"/>
</dbReference>
<dbReference type="AlphaFoldDB" id="A0AAW0R4I1"/>
<evidence type="ECO:0000313" key="2">
    <source>
        <dbReference type="EMBL" id="KAK8123885.1"/>
    </source>
</evidence>
<proteinExistence type="predicted"/>